<dbReference type="PROSITE" id="PS01063">
    <property type="entry name" value="SIGMA70_ECF"/>
    <property type="match status" value="1"/>
</dbReference>
<feature type="domain" description="RNA polymerase sigma factor 70 region 4 type 2" evidence="8">
    <location>
        <begin position="128"/>
        <end position="179"/>
    </location>
</feature>
<dbReference type="KEGG" id="ari:UM93_16165"/>
<dbReference type="InterPro" id="IPR000838">
    <property type="entry name" value="RNA_pol_sigma70_ECF_CS"/>
</dbReference>
<dbReference type="PANTHER" id="PTHR43133:SF8">
    <property type="entry name" value="RNA POLYMERASE SIGMA FACTOR HI_1459-RELATED"/>
    <property type="match status" value="1"/>
</dbReference>
<accession>A0A0D4C4A4</accession>
<dbReference type="SUPFAM" id="SSF88946">
    <property type="entry name" value="Sigma2 domain of RNA polymerase sigma factors"/>
    <property type="match status" value="1"/>
</dbReference>
<dbReference type="GO" id="GO:0003677">
    <property type="term" value="F:DNA binding"/>
    <property type="evidence" value="ECO:0007669"/>
    <property type="project" value="UniProtKB-KW"/>
</dbReference>
<dbReference type="CDD" id="cd06171">
    <property type="entry name" value="Sigma70_r4"/>
    <property type="match status" value="1"/>
</dbReference>
<feature type="domain" description="RNA polymerase sigma-70 region 2" evidence="7">
    <location>
        <begin position="32"/>
        <end position="98"/>
    </location>
</feature>
<dbReference type="Pfam" id="PF04542">
    <property type="entry name" value="Sigma70_r2"/>
    <property type="match status" value="1"/>
</dbReference>
<evidence type="ECO:0000259" key="8">
    <source>
        <dbReference type="Pfam" id="PF08281"/>
    </source>
</evidence>
<reference evidence="9 10" key="1">
    <citation type="journal article" date="2015" name="Genome Announc.">
        <title>Complete Genome Sequencing of Protease-Producing Novel Arthrobacter sp. Strain IHBB 11108 Using PacBio Single-Molecule Real-Time Sequencing Technology.</title>
        <authorList>
            <person name="Kiran S."/>
            <person name="Swarnkar M.K."/>
            <person name="Pal M."/>
            <person name="Thakur R."/>
            <person name="Tewari R."/>
            <person name="Singh A.K."/>
            <person name="Gulati A."/>
        </authorList>
    </citation>
    <scope>NUCLEOTIDE SEQUENCE [LARGE SCALE GENOMIC DNA]</scope>
    <source>
        <strain evidence="9 10">IHBB 11108</strain>
    </source>
</reference>
<evidence type="ECO:0000256" key="1">
    <source>
        <dbReference type="ARBA" id="ARBA00010641"/>
    </source>
</evidence>
<dbReference type="AlphaFoldDB" id="A0A0D4C4A4"/>
<evidence type="ECO:0000256" key="2">
    <source>
        <dbReference type="ARBA" id="ARBA00023015"/>
    </source>
</evidence>
<evidence type="ECO:0000259" key="7">
    <source>
        <dbReference type="Pfam" id="PF04542"/>
    </source>
</evidence>
<dbReference type="Gene3D" id="1.10.1740.10">
    <property type="match status" value="1"/>
</dbReference>
<dbReference type="PANTHER" id="PTHR43133">
    <property type="entry name" value="RNA POLYMERASE ECF-TYPE SIGMA FACTO"/>
    <property type="match status" value="1"/>
</dbReference>
<sequence>MDQPKSNKLSTANDAFLVERALNGDIRAFEILARRYALLMRSYAGRLLSSHSEAEDVVQEALVVAWKTLDSLQEPAKVKSWLMRIVSRKSIDLLRKRKDSSGIDDLEIAAPAAERPERQALAASQLSALSAALSQLPETQRRCWTLREVGEHSYQEIADELGLSVSTVRGQLARARATLMKEMEDWR</sequence>
<dbReference type="InterPro" id="IPR039425">
    <property type="entry name" value="RNA_pol_sigma-70-like"/>
</dbReference>
<dbReference type="Proteomes" id="UP000061839">
    <property type="component" value="Chromosome"/>
</dbReference>
<dbReference type="EMBL" id="CP011005">
    <property type="protein sequence ID" value="AJT43211.1"/>
    <property type="molecule type" value="Genomic_DNA"/>
</dbReference>
<protein>
    <recommendedName>
        <fullName evidence="6">RNA polymerase sigma factor</fullName>
    </recommendedName>
</protein>
<gene>
    <name evidence="9" type="ORF">UM93_16165</name>
</gene>
<dbReference type="NCBIfam" id="TIGR02937">
    <property type="entry name" value="sigma70-ECF"/>
    <property type="match status" value="1"/>
</dbReference>
<organism evidence="9 10">
    <name type="scientific">Psychromicrobium lacuslunae</name>
    <dbReference type="NCBI Taxonomy" id="1618207"/>
    <lineage>
        <taxon>Bacteria</taxon>
        <taxon>Bacillati</taxon>
        <taxon>Actinomycetota</taxon>
        <taxon>Actinomycetes</taxon>
        <taxon>Micrococcales</taxon>
        <taxon>Micrococcaceae</taxon>
        <taxon>Psychromicrobium</taxon>
    </lineage>
</organism>
<dbReference type="STRING" id="1618207.UM93_16165"/>
<name>A0A0D4C4A4_9MICC</name>
<dbReference type="PATRIC" id="fig|1618207.4.peg.3285"/>
<proteinExistence type="inferred from homology"/>
<evidence type="ECO:0000256" key="5">
    <source>
        <dbReference type="ARBA" id="ARBA00023163"/>
    </source>
</evidence>
<dbReference type="GO" id="GO:0006950">
    <property type="term" value="P:response to stress"/>
    <property type="evidence" value="ECO:0007669"/>
    <property type="project" value="UniProtKB-ARBA"/>
</dbReference>
<evidence type="ECO:0000313" key="10">
    <source>
        <dbReference type="Proteomes" id="UP000061839"/>
    </source>
</evidence>
<dbReference type="InterPro" id="IPR013249">
    <property type="entry name" value="RNA_pol_sigma70_r4_t2"/>
</dbReference>
<evidence type="ECO:0000256" key="3">
    <source>
        <dbReference type="ARBA" id="ARBA00023082"/>
    </source>
</evidence>
<dbReference type="GO" id="GO:0006352">
    <property type="term" value="P:DNA-templated transcription initiation"/>
    <property type="evidence" value="ECO:0007669"/>
    <property type="project" value="InterPro"/>
</dbReference>
<dbReference type="InterPro" id="IPR013324">
    <property type="entry name" value="RNA_pol_sigma_r3/r4-like"/>
</dbReference>
<comment type="similarity">
    <text evidence="1 6">Belongs to the sigma-70 factor family. ECF subfamily.</text>
</comment>
<evidence type="ECO:0000256" key="4">
    <source>
        <dbReference type="ARBA" id="ARBA00023125"/>
    </source>
</evidence>
<keyword evidence="2 6" id="KW-0805">Transcription regulation</keyword>
<evidence type="ECO:0000256" key="6">
    <source>
        <dbReference type="RuleBase" id="RU000716"/>
    </source>
</evidence>
<dbReference type="SUPFAM" id="SSF88659">
    <property type="entry name" value="Sigma3 and sigma4 domains of RNA polymerase sigma factors"/>
    <property type="match status" value="1"/>
</dbReference>
<dbReference type="Pfam" id="PF08281">
    <property type="entry name" value="Sigma70_r4_2"/>
    <property type="match status" value="1"/>
</dbReference>
<dbReference type="Gene3D" id="1.10.10.10">
    <property type="entry name" value="Winged helix-like DNA-binding domain superfamily/Winged helix DNA-binding domain"/>
    <property type="match status" value="1"/>
</dbReference>
<dbReference type="RefSeq" id="WP_045077662.1">
    <property type="nucleotide sequence ID" value="NZ_CP011005.1"/>
</dbReference>
<dbReference type="InterPro" id="IPR013325">
    <property type="entry name" value="RNA_pol_sigma_r2"/>
</dbReference>
<keyword evidence="10" id="KW-1185">Reference proteome</keyword>
<dbReference type="InterPro" id="IPR007627">
    <property type="entry name" value="RNA_pol_sigma70_r2"/>
</dbReference>
<keyword evidence="3 6" id="KW-0731">Sigma factor</keyword>
<dbReference type="GO" id="GO:0016987">
    <property type="term" value="F:sigma factor activity"/>
    <property type="evidence" value="ECO:0007669"/>
    <property type="project" value="UniProtKB-KW"/>
</dbReference>
<keyword evidence="5 6" id="KW-0804">Transcription</keyword>
<keyword evidence="4 6" id="KW-0238">DNA-binding</keyword>
<dbReference type="HOGENOM" id="CLU_047691_3_0_11"/>
<evidence type="ECO:0000313" key="9">
    <source>
        <dbReference type="EMBL" id="AJT43211.1"/>
    </source>
</evidence>
<dbReference type="InterPro" id="IPR036388">
    <property type="entry name" value="WH-like_DNA-bd_sf"/>
</dbReference>
<dbReference type="InterPro" id="IPR014284">
    <property type="entry name" value="RNA_pol_sigma-70_dom"/>
</dbReference>